<evidence type="ECO:0000256" key="1">
    <source>
        <dbReference type="SAM" id="MobiDB-lite"/>
    </source>
</evidence>
<evidence type="ECO:0000313" key="2">
    <source>
        <dbReference type="EMBL" id="KMZ80364.1"/>
    </source>
</evidence>
<dbReference type="InterPro" id="IPR030547">
    <property type="entry name" value="XRCC2"/>
</dbReference>
<dbReference type="GO" id="GO:0005657">
    <property type="term" value="C:replication fork"/>
    <property type="evidence" value="ECO:0007669"/>
    <property type="project" value="InterPro"/>
</dbReference>
<feature type="region of interest" description="Disordered" evidence="1">
    <location>
        <begin position="252"/>
        <end position="273"/>
    </location>
</feature>
<dbReference type="GO" id="GO:0033063">
    <property type="term" value="C:Rad51B-Rad51C-Rad51D-XRCC2 complex"/>
    <property type="evidence" value="ECO:0007669"/>
    <property type="project" value="InterPro"/>
</dbReference>
<name>A0A0J9SBU5_PLAVI</name>
<dbReference type="EMBL" id="KQ234289">
    <property type="protein sequence ID" value="KMZ80364.1"/>
    <property type="molecule type" value="Genomic_DNA"/>
</dbReference>
<dbReference type="InterPro" id="IPR027417">
    <property type="entry name" value="P-loop_NTPase"/>
</dbReference>
<proteinExistence type="predicted"/>
<reference evidence="2 3" key="1">
    <citation type="submission" date="2011-08" db="EMBL/GenBank/DDBJ databases">
        <title>The Genome Sequence of Plasmodium vivax India VII.</title>
        <authorList>
            <consortium name="The Broad Institute Genome Sequencing Platform"/>
            <consortium name="The Broad Institute Genome Sequencing Center for Infectious Disease"/>
            <person name="Neafsey D."/>
            <person name="Carlton J."/>
            <person name="Barnwell J."/>
            <person name="Collins W."/>
            <person name="Escalante A."/>
            <person name="Mullikin J."/>
            <person name="Saul A."/>
            <person name="Guigo R."/>
            <person name="Camara F."/>
            <person name="Young S.K."/>
            <person name="Zeng Q."/>
            <person name="Gargeya S."/>
            <person name="Fitzgerald M."/>
            <person name="Haas B."/>
            <person name="Abouelleil A."/>
            <person name="Alvarado L."/>
            <person name="Arachchi H.M."/>
            <person name="Berlin A."/>
            <person name="Brown A."/>
            <person name="Chapman S.B."/>
            <person name="Chen Z."/>
            <person name="Dunbar C."/>
            <person name="Freedman E."/>
            <person name="Gearin G."/>
            <person name="Gellesch M."/>
            <person name="Goldberg J."/>
            <person name="Griggs A."/>
            <person name="Gujja S."/>
            <person name="Heiman D."/>
            <person name="Howarth C."/>
            <person name="Larson L."/>
            <person name="Lui A."/>
            <person name="MacDonald P.J.P."/>
            <person name="Montmayeur A."/>
            <person name="Murphy C."/>
            <person name="Neiman D."/>
            <person name="Pearson M."/>
            <person name="Priest M."/>
            <person name="Roberts A."/>
            <person name="Saif S."/>
            <person name="Shea T."/>
            <person name="Shenoy N."/>
            <person name="Sisk P."/>
            <person name="Stolte C."/>
            <person name="Sykes S."/>
            <person name="Wortman J."/>
            <person name="Nusbaum C."/>
            <person name="Birren B."/>
        </authorList>
    </citation>
    <scope>NUCLEOTIDE SEQUENCE [LARGE SCALE GENOMIC DNA]</scope>
    <source>
        <strain evidence="2 3">India VII</strain>
    </source>
</reference>
<dbReference type="GO" id="GO:0000724">
    <property type="term" value="P:double-strand break repair via homologous recombination"/>
    <property type="evidence" value="ECO:0007669"/>
    <property type="project" value="InterPro"/>
</dbReference>
<organism evidence="2 3">
    <name type="scientific">Plasmodium vivax India VII</name>
    <dbReference type="NCBI Taxonomy" id="1077284"/>
    <lineage>
        <taxon>Eukaryota</taxon>
        <taxon>Sar</taxon>
        <taxon>Alveolata</taxon>
        <taxon>Apicomplexa</taxon>
        <taxon>Aconoidasida</taxon>
        <taxon>Haemosporida</taxon>
        <taxon>Plasmodiidae</taxon>
        <taxon>Plasmodium</taxon>
        <taxon>Plasmodium (Plasmodium)</taxon>
    </lineage>
</organism>
<sequence length="385" mass="44744">MANKHRGRYEIDCTCLDLFEKYTKSYNFSDCVVIKKCIKNGTLKEADSVCIYGREKCGKTLLLTEIVAEMTAVKELNGMNCKVVYLDCDLTFNYKNYESIIGKKINKRVSYDHSGTCGSGGSSQNMNLGKAFLENSFSNMYYFRIFNPGHLLLILNTLKNLLKKKKFFEALFIDSLSFWNACKYDKVNFFSDNNYVKRKTSDLLDYAFTLILNLKKKYKFLFFYSKLCNEERFIDYTVKLVVEKPGVKNSGSVTEGGTLKRKEKNEKKETHLTAKEHTAQEESFLIPHSFNDTLNTHIFRKKDFTSNNFLVEKPFFIYLIPNEKKRSMKKTSRKKKKKHFADILQEDSPPLNLLMCLSSEMKDADKAQYLKFFFMIADSHTIAPL</sequence>
<accession>A0A0J9SBU5</accession>
<protein>
    <submittedName>
        <fullName evidence="2">Uncharacterized protein</fullName>
    </submittedName>
</protein>
<feature type="compositionally biased region" description="Basic and acidic residues" evidence="1">
    <location>
        <begin position="258"/>
        <end position="273"/>
    </location>
</feature>
<dbReference type="Proteomes" id="UP000053562">
    <property type="component" value="Unassembled WGS sequence"/>
</dbReference>
<dbReference type="PANTHER" id="PTHR46644:SF2">
    <property type="entry name" value="DNA REPAIR PROTEIN XRCC2"/>
    <property type="match status" value="1"/>
</dbReference>
<evidence type="ECO:0000313" key="3">
    <source>
        <dbReference type="Proteomes" id="UP000053562"/>
    </source>
</evidence>
<dbReference type="OrthoDB" id="420422at2759"/>
<gene>
    <name evidence="2" type="ORF">PVIIG_03268</name>
</gene>
<dbReference type="Gene3D" id="3.40.50.300">
    <property type="entry name" value="P-loop containing nucleotide triphosphate hydrolases"/>
    <property type="match status" value="1"/>
</dbReference>
<dbReference type="AlphaFoldDB" id="A0A0J9SBU5"/>
<dbReference type="PANTHER" id="PTHR46644">
    <property type="entry name" value="DNA REPAIR PROTEIN XRCC2"/>
    <property type="match status" value="1"/>
</dbReference>
<dbReference type="SUPFAM" id="SSF52540">
    <property type="entry name" value="P-loop containing nucleoside triphosphate hydrolases"/>
    <property type="match status" value="1"/>
</dbReference>